<protein>
    <submittedName>
        <fullName evidence="2">Uncharacterized protein</fullName>
    </submittedName>
</protein>
<comment type="caution">
    <text evidence="2">The sequence shown here is derived from an EMBL/GenBank/DDBJ whole genome shotgun (WGS) entry which is preliminary data.</text>
</comment>
<feature type="compositionally biased region" description="Basic and acidic residues" evidence="1">
    <location>
        <begin position="196"/>
        <end position="206"/>
    </location>
</feature>
<organism evidence="2 3">
    <name type="scientific">Mikania micrantha</name>
    <name type="common">bitter vine</name>
    <dbReference type="NCBI Taxonomy" id="192012"/>
    <lineage>
        <taxon>Eukaryota</taxon>
        <taxon>Viridiplantae</taxon>
        <taxon>Streptophyta</taxon>
        <taxon>Embryophyta</taxon>
        <taxon>Tracheophyta</taxon>
        <taxon>Spermatophyta</taxon>
        <taxon>Magnoliopsida</taxon>
        <taxon>eudicotyledons</taxon>
        <taxon>Gunneridae</taxon>
        <taxon>Pentapetalae</taxon>
        <taxon>asterids</taxon>
        <taxon>campanulids</taxon>
        <taxon>Asterales</taxon>
        <taxon>Asteraceae</taxon>
        <taxon>Asteroideae</taxon>
        <taxon>Heliantheae alliance</taxon>
        <taxon>Eupatorieae</taxon>
        <taxon>Mikania</taxon>
    </lineage>
</organism>
<keyword evidence="3" id="KW-1185">Reference proteome</keyword>
<gene>
    <name evidence="2" type="ORF">E3N88_39975</name>
</gene>
<evidence type="ECO:0000313" key="2">
    <source>
        <dbReference type="EMBL" id="KAD2392998.1"/>
    </source>
</evidence>
<dbReference type="AlphaFoldDB" id="A0A5N6LNJ1"/>
<feature type="region of interest" description="Disordered" evidence="1">
    <location>
        <begin position="243"/>
        <end position="284"/>
    </location>
</feature>
<reference evidence="2 3" key="1">
    <citation type="submission" date="2019-05" db="EMBL/GenBank/DDBJ databases">
        <title>Mikania micrantha, genome provides insights into the molecular mechanism of rapid growth.</title>
        <authorList>
            <person name="Liu B."/>
        </authorList>
    </citation>
    <scope>NUCLEOTIDE SEQUENCE [LARGE SCALE GENOMIC DNA]</scope>
    <source>
        <strain evidence="2">NLD-2019</strain>
        <tissue evidence="2">Leaf</tissue>
    </source>
</reference>
<evidence type="ECO:0000313" key="3">
    <source>
        <dbReference type="Proteomes" id="UP000326396"/>
    </source>
</evidence>
<sequence>MMTPQWTSVLRCSWLQYDELTVEFLCTFQYDTGSLTHPEAVSFALRRQTQTHTMSVAQFAVAFGLYSQEQVAAPDFEGLLRGSARAAMPGFVADDDLSAFWGTISTQPNTDRRLVSQIRDPFLRYIHRILGSTLIPRRSGMDKHVTRGPETTPYELYDMQTARMVTFDAPPHWMPMLPAPEHASAVPPPSTHRILHQGERPTRDAPPRPPVRPRLTHRYLLQRLDKIEDSVRRIAAHFEVELAPRMPDPHLPSDPEGDTDTEPDDGGDQGMCPKGAETRENGHRNQVRLIMKKTKNLTLGGTPSVTTWCQALHLASSAARIRDIRAHRLATAAPLGDVPQMNFQPKTLISSPL</sequence>
<proteinExistence type="predicted"/>
<dbReference type="OrthoDB" id="1741410at2759"/>
<dbReference type="EMBL" id="SZYD01000019">
    <property type="protein sequence ID" value="KAD2392998.1"/>
    <property type="molecule type" value="Genomic_DNA"/>
</dbReference>
<name>A0A5N6LNJ1_9ASTR</name>
<dbReference type="Proteomes" id="UP000326396">
    <property type="component" value="Linkage Group LG9"/>
</dbReference>
<accession>A0A5N6LNJ1</accession>
<feature type="compositionally biased region" description="Acidic residues" evidence="1">
    <location>
        <begin position="255"/>
        <end position="267"/>
    </location>
</feature>
<feature type="compositionally biased region" description="Basic and acidic residues" evidence="1">
    <location>
        <begin position="243"/>
        <end position="253"/>
    </location>
</feature>
<evidence type="ECO:0000256" key="1">
    <source>
        <dbReference type="SAM" id="MobiDB-lite"/>
    </source>
</evidence>
<feature type="region of interest" description="Disordered" evidence="1">
    <location>
        <begin position="182"/>
        <end position="216"/>
    </location>
</feature>